<keyword evidence="16" id="KW-0675">Receptor</keyword>
<evidence type="ECO:0000313" key="17">
    <source>
        <dbReference type="Proteomes" id="UP000244441"/>
    </source>
</evidence>
<keyword evidence="8 12" id="KW-0798">TonB box</keyword>
<evidence type="ECO:0000256" key="9">
    <source>
        <dbReference type="ARBA" id="ARBA00023136"/>
    </source>
</evidence>
<feature type="chain" id="PRO_5015558734" evidence="13">
    <location>
        <begin position="26"/>
        <end position="753"/>
    </location>
</feature>
<keyword evidence="9 11" id="KW-0472">Membrane</keyword>
<keyword evidence="3 11" id="KW-1134">Transmembrane beta strand</keyword>
<keyword evidence="6" id="KW-0408">Iron</keyword>
<evidence type="ECO:0000256" key="6">
    <source>
        <dbReference type="ARBA" id="ARBA00023004"/>
    </source>
</evidence>
<dbReference type="RefSeq" id="WP_108602502.1">
    <property type="nucleotide sequence ID" value="NZ_CP026604.1"/>
</dbReference>
<dbReference type="InterPro" id="IPR039426">
    <property type="entry name" value="TonB-dep_rcpt-like"/>
</dbReference>
<evidence type="ECO:0000256" key="8">
    <source>
        <dbReference type="ARBA" id="ARBA00023077"/>
    </source>
</evidence>
<dbReference type="PANTHER" id="PTHR32552">
    <property type="entry name" value="FERRICHROME IRON RECEPTOR-RELATED"/>
    <property type="match status" value="1"/>
</dbReference>
<evidence type="ECO:0000256" key="4">
    <source>
        <dbReference type="ARBA" id="ARBA00022496"/>
    </source>
</evidence>
<organism evidence="16 17">
    <name type="scientific">Saccharobesus litoralis</name>
    <dbReference type="NCBI Taxonomy" id="2172099"/>
    <lineage>
        <taxon>Bacteria</taxon>
        <taxon>Pseudomonadati</taxon>
        <taxon>Pseudomonadota</taxon>
        <taxon>Gammaproteobacteria</taxon>
        <taxon>Alteromonadales</taxon>
        <taxon>Alteromonadaceae</taxon>
        <taxon>Saccharobesus</taxon>
    </lineage>
</organism>
<keyword evidence="13" id="KW-0732">Signal</keyword>
<dbReference type="AlphaFoldDB" id="A0A2S0VQH4"/>
<dbReference type="SUPFAM" id="SSF56935">
    <property type="entry name" value="Porins"/>
    <property type="match status" value="1"/>
</dbReference>
<dbReference type="OrthoDB" id="7051185at2"/>
<protein>
    <submittedName>
        <fullName evidence="16">TonB-dependent receptor</fullName>
    </submittedName>
</protein>
<evidence type="ECO:0000256" key="1">
    <source>
        <dbReference type="ARBA" id="ARBA00004571"/>
    </source>
</evidence>
<dbReference type="Pfam" id="PF07715">
    <property type="entry name" value="Plug"/>
    <property type="match status" value="1"/>
</dbReference>
<evidence type="ECO:0000256" key="3">
    <source>
        <dbReference type="ARBA" id="ARBA00022452"/>
    </source>
</evidence>
<comment type="subcellular location">
    <subcellularLocation>
        <location evidence="1 11">Cell outer membrane</location>
        <topology evidence="1 11">Multi-pass membrane protein</topology>
    </subcellularLocation>
</comment>
<sequence>MPVKFKLSAVTLALTSGLMGNLAFAQQQSEDEVEVVTVYAQKRAQDIRDVSIAVTRLDGEQLEKLQTFDTTQLATYVPNLKISTVSGEGTTPAFNIRGIGVFDYNTTTVSPIAIYSDDVVSGGANFLSSNLYDIESVEVLRGPQGTLFGRNTTGGAILVRSKMPVDTFEGYVKAGVAQQDTSKLNGAVNVPLANNTAARLAFNYLNYDYSMENTAPDGEGAKGGFIKQNLRLIVKTSGDNWQVVTKFDNESWQGKPKPVYSAGVFINPDPEDPIYCQPSQLGSAQCVDSFGTSQTTSHYWQTSADTVDKHSKHDTWGVSLNATYQINDQANLKYVAAYKDLDRMHMWDSDGYAFRVDGNRDIIEGSLGSDNQFASHEVSLTLEGNNWFWITGLYFLEEELIQLNDMQVFNGFRDIEPFSAGAVNLVYNNKIATKSTALYNQIDYRIDETYSVTAGLRYTLDTTDYHVIGHADFANPAFGKINDFWHFQGEVDDGEFSSKLGLTQKLNSDLSLYYSYSHGYKSGGYNGGYHTSPTQAKGSAYKPETLDAYEIGARYAIDDLNINGAFYIYDYKDQQVFINIPTEGLPFHVLRNAGDSIIRGLELESTYDFSQAVRLRLNLGYIPDADVGGFNDGTSVVAESRLPFTSKWNISGGVDYQGRVGQGNVIATLGFDYQSSYYFDQNENPYTEQKSYTLWHGRVAYELNQQWQLAIWGKNLTNEEYADLRFDSRALMGAITELRGEKRQLGIEAQFSF</sequence>
<reference evidence="16 17" key="1">
    <citation type="submission" date="2018-01" db="EMBL/GenBank/DDBJ databases">
        <title>Genome sequence of a Cantenovulum-like bacteria.</title>
        <authorList>
            <person name="Tan W.R."/>
            <person name="Lau N.-S."/>
            <person name="Go F."/>
            <person name="Amirul A.-A.A."/>
        </authorList>
    </citation>
    <scope>NUCLEOTIDE SEQUENCE [LARGE SCALE GENOMIC DNA]</scope>
    <source>
        <strain evidence="16 17">CCB-QB4</strain>
    </source>
</reference>
<evidence type="ECO:0000256" key="5">
    <source>
        <dbReference type="ARBA" id="ARBA00022692"/>
    </source>
</evidence>
<feature type="domain" description="TonB-dependent receptor plug" evidence="15">
    <location>
        <begin position="47"/>
        <end position="156"/>
    </location>
</feature>
<keyword evidence="17" id="KW-1185">Reference proteome</keyword>
<dbReference type="PROSITE" id="PS52016">
    <property type="entry name" value="TONB_DEPENDENT_REC_3"/>
    <property type="match status" value="1"/>
</dbReference>
<evidence type="ECO:0000259" key="14">
    <source>
        <dbReference type="Pfam" id="PF00593"/>
    </source>
</evidence>
<evidence type="ECO:0000256" key="12">
    <source>
        <dbReference type="RuleBase" id="RU003357"/>
    </source>
</evidence>
<dbReference type="Gene3D" id="2.40.170.20">
    <property type="entry name" value="TonB-dependent receptor, beta-barrel domain"/>
    <property type="match status" value="1"/>
</dbReference>
<dbReference type="GO" id="GO:0009279">
    <property type="term" value="C:cell outer membrane"/>
    <property type="evidence" value="ECO:0007669"/>
    <property type="project" value="UniProtKB-SubCell"/>
</dbReference>
<evidence type="ECO:0000313" key="16">
    <source>
        <dbReference type="EMBL" id="AWB66439.1"/>
    </source>
</evidence>
<evidence type="ECO:0000256" key="7">
    <source>
        <dbReference type="ARBA" id="ARBA00023065"/>
    </source>
</evidence>
<evidence type="ECO:0000256" key="13">
    <source>
        <dbReference type="SAM" id="SignalP"/>
    </source>
</evidence>
<dbReference type="Proteomes" id="UP000244441">
    <property type="component" value="Chromosome"/>
</dbReference>
<feature type="domain" description="TonB-dependent receptor-like beta-barrel" evidence="14">
    <location>
        <begin position="292"/>
        <end position="716"/>
    </location>
</feature>
<dbReference type="InterPro" id="IPR000531">
    <property type="entry name" value="Beta-barrel_TonB"/>
</dbReference>
<keyword evidence="5 11" id="KW-0812">Transmembrane</keyword>
<dbReference type="GO" id="GO:0006826">
    <property type="term" value="P:iron ion transport"/>
    <property type="evidence" value="ECO:0007669"/>
    <property type="project" value="UniProtKB-KW"/>
</dbReference>
<dbReference type="PANTHER" id="PTHR32552:SF81">
    <property type="entry name" value="TONB-DEPENDENT OUTER MEMBRANE RECEPTOR"/>
    <property type="match status" value="1"/>
</dbReference>
<evidence type="ECO:0000256" key="11">
    <source>
        <dbReference type="PROSITE-ProRule" id="PRU01360"/>
    </source>
</evidence>
<feature type="signal peptide" evidence="13">
    <location>
        <begin position="1"/>
        <end position="25"/>
    </location>
</feature>
<dbReference type="InterPro" id="IPR036942">
    <property type="entry name" value="Beta-barrel_TonB_sf"/>
</dbReference>
<keyword evidence="2 11" id="KW-0813">Transport</keyword>
<gene>
    <name evidence="16" type="ORF">C2869_08375</name>
</gene>
<keyword evidence="7" id="KW-0406">Ion transport</keyword>
<accession>A0A2S0VQH4</accession>
<proteinExistence type="inferred from homology"/>
<name>A0A2S0VQH4_9ALTE</name>
<evidence type="ECO:0000256" key="2">
    <source>
        <dbReference type="ARBA" id="ARBA00022448"/>
    </source>
</evidence>
<dbReference type="Pfam" id="PF00593">
    <property type="entry name" value="TonB_dep_Rec_b-barrel"/>
    <property type="match status" value="1"/>
</dbReference>
<evidence type="ECO:0000259" key="15">
    <source>
        <dbReference type="Pfam" id="PF07715"/>
    </source>
</evidence>
<keyword evidence="10 11" id="KW-0998">Cell outer membrane</keyword>
<dbReference type="EMBL" id="CP026604">
    <property type="protein sequence ID" value="AWB66439.1"/>
    <property type="molecule type" value="Genomic_DNA"/>
</dbReference>
<keyword evidence="4" id="KW-0410">Iron transport</keyword>
<evidence type="ECO:0000256" key="10">
    <source>
        <dbReference type="ARBA" id="ARBA00023237"/>
    </source>
</evidence>
<comment type="similarity">
    <text evidence="11 12">Belongs to the TonB-dependent receptor family.</text>
</comment>
<dbReference type="KEGG" id="cate:C2869_08375"/>
<dbReference type="InterPro" id="IPR012910">
    <property type="entry name" value="Plug_dom"/>
</dbReference>